<dbReference type="NCBIfam" id="TIGR00277">
    <property type="entry name" value="HDIG"/>
    <property type="match status" value="1"/>
</dbReference>
<gene>
    <name evidence="2" type="ORF">Bccel_2176</name>
</gene>
<dbReference type="RefSeq" id="WP_036945248.1">
    <property type="nucleotide sequence ID" value="NZ_JQKC01000046.1"/>
</dbReference>
<sequence>MKKNIVSVDDAFNLLKELNAPVHLITHVKLVSEAAEEITEKLSNLGISLDYDFIRISIILHDIGKIIHISELNAPGHCHEEEGEKILLKLGVDTRIARCCLSHANYNKMICSTEELIVALADKLWKGKRDETLELMVIDEAAKELGRKRWDIYMDLDECFECVAAKGHERLSRSFK</sequence>
<dbReference type="Proteomes" id="UP000036923">
    <property type="component" value="Unassembled WGS sequence"/>
</dbReference>
<dbReference type="CDD" id="cd00077">
    <property type="entry name" value="HDc"/>
    <property type="match status" value="1"/>
</dbReference>
<dbReference type="InterPro" id="IPR006674">
    <property type="entry name" value="HD_domain"/>
</dbReference>
<evidence type="ECO:0000259" key="1">
    <source>
        <dbReference type="Pfam" id="PF01966"/>
    </source>
</evidence>
<protein>
    <submittedName>
        <fullName evidence="2">Metal dependent phosphohydrolase</fullName>
    </submittedName>
</protein>
<dbReference type="SUPFAM" id="SSF109604">
    <property type="entry name" value="HD-domain/PDEase-like"/>
    <property type="match status" value="1"/>
</dbReference>
<evidence type="ECO:0000313" key="3">
    <source>
        <dbReference type="Proteomes" id="UP000036923"/>
    </source>
</evidence>
<dbReference type="Gene3D" id="1.10.3210.10">
    <property type="entry name" value="Hypothetical protein af1432"/>
    <property type="match status" value="1"/>
</dbReference>
<dbReference type="eggNOG" id="COG1418">
    <property type="taxonomic scope" value="Bacteria"/>
</dbReference>
<comment type="caution">
    <text evidence="2">The sequence shown here is derived from an EMBL/GenBank/DDBJ whole genome shotgun (WGS) entry which is preliminary data.</text>
</comment>
<keyword evidence="2" id="KW-0378">Hydrolase</keyword>
<dbReference type="InterPro" id="IPR006675">
    <property type="entry name" value="HDIG_dom"/>
</dbReference>
<proteinExistence type="predicted"/>
<dbReference type="STRING" id="398512.Bccel_2176"/>
<reference evidence="3" key="1">
    <citation type="submission" date="2015-07" db="EMBL/GenBank/DDBJ databases">
        <title>Near-Complete Genome Sequence of the Cellulolytic Bacterium Bacteroides (Pseudobacteroides) cellulosolvens ATCC 35603.</title>
        <authorList>
            <person name="Dassa B."/>
            <person name="Utturkar S.M."/>
            <person name="Klingeman D.M."/>
            <person name="Hurt R.A."/>
            <person name="Keller M."/>
            <person name="Xu J."/>
            <person name="Reddy Y.H.K."/>
            <person name="Borovok I."/>
            <person name="Grinberg I.R."/>
            <person name="Lamed R."/>
            <person name="Zhivin O."/>
            <person name="Bayer E.A."/>
            <person name="Brown S.D."/>
        </authorList>
    </citation>
    <scope>NUCLEOTIDE SEQUENCE [LARGE SCALE GENOMIC DNA]</scope>
    <source>
        <strain evidence="3">DSM 2933</strain>
    </source>
</reference>
<dbReference type="InterPro" id="IPR003607">
    <property type="entry name" value="HD/PDEase_dom"/>
</dbReference>
<dbReference type="Pfam" id="PF01966">
    <property type="entry name" value="HD"/>
    <property type="match status" value="1"/>
</dbReference>
<evidence type="ECO:0000313" key="2">
    <source>
        <dbReference type="EMBL" id="KNY26911.1"/>
    </source>
</evidence>
<feature type="domain" description="HD" evidence="1">
    <location>
        <begin position="25"/>
        <end position="124"/>
    </location>
</feature>
<name>A0A0L6JM86_9FIRM</name>
<organism evidence="2 3">
    <name type="scientific">Pseudobacteroides cellulosolvens ATCC 35603 = DSM 2933</name>
    <dbReference type="NCBI Taxonomy" id="398512"/>
    <lineage>
        <taxon>Bacteria</taxon>
        <taxon>Bacillati</taxon>
        <taxon>Bacillota</taxon>
        <taxon>Clostridia</taxon>
        <taxon>Eubacteriales</taxon>
        <taxon>Oscillospiraceae</taxon>
        <taxon>Pseudobacteroides</taxon>
    </lineage>
</organism>
<accession>A0A0L6JM86</accession>
<dbReference type="EMBL" id="LGTC01000001">
    <property type="protein sequence ID" value="KNY26911.1"/>
    <property type="molecule type" value="Genomic_DNA"/>
</dbReference>
<dbReference type="GO" id="GO:0016787">
    <property type="term" value="F:hydrolase activity"/>
    <property type="evidence" value="ECO:0007669"/>
    <property type="project" value="UniProtKB-KW"/>
</dbReference>
<dbReference type="OrthoDB" id="9805698at2"/>
<dbReference type="AlphaFoldDB" id="A0A0L6JM86"/>
<dbReference type="PATRIC" id="fig|398512.5.peg.2267"/>
<keyword evidence="3" id="KW-1185">Reference proteome</keyword>